<evidence type="ECO:0000256" key="1">
    <source>
        <dbReference type="SAM" id="Phobius"/>
    </source>
</evidence>
<dbReference type="EMBL" id="AZEX01000024">
    <property type="protein sequence ID" value="KRL61250.1"/>
    <property type="molecule type" value="Genomic_DNA"/>
</dbReference>
<feature type="transmembrane region" description="Helical" evidence="1">
    <location>
        <begin position="94"/>
        <end position="113"/>
    </location>
</feature>
<dbReference type="PATRIC" id="fig|1423747.3.peg.919"/>
<comment type="caution">
    <text evidence="3">The sequence shown here is derived from an EMBL/GenBank/DDBJ whole genome shotgun (WGS) entry which is preliminary data.</text>
</comment>
<dbReference type="Pfam" id="PF09335">
    <property type="entry name" value="VTT_dom"/>
    <property type="match status" value="1"/>
</dbReference>
<gene>
    <name evidence="3" type="ORF">FC69_GL000899</name>
</gene>
<feature type="transmembrane region" description="Helical" evidence="1">
    <location>
        <begin position="9"/>
        <end position="27"/>
    </location>
</feature>
<dbReference type="RefSeq" id="WP_025083869.1">
    <property type="nucleotide sequence ID" value="NZ_BAMJ01000038.1"/>
</dbReference>
<organism evidence="3 4">
    <name type="scientific">Latilactobacillus fuchuensis DSM 14340 = JCM 11249</name>
    <dbReference type="NCBI Taxonomy" id="1423747"/>
    <lineage>
        <taxon>Bacteria</taxon>
        <taxon>Bacillati</taxon>
        <taxon>Bacillota</taxon>
        <taxon>Bacilli</taxon>
        <taxon>Lactobacillales</taxon>
        <taxon>Lactobacillaceae</taxon>
        <taxon>Latilactobacillus</taxon>
    </lineage>
</organism>
<dbReference type="OrthoDB" id="2360723at2"/>
<sequence>MMTQHTKRLLIVLGCLMMIGLGYLLYLDFQPDLIQLLNHPTNQRQFLVTAIRSHGLKDAYLLILLIILLSAIPGLPVSLICIPVGICYGPYLGTLINALGIVFGNLLVIGLLKKTEQHHPTKTNRVLTDIRRMHHPLLGIVLGYMVPIIPAFLVNLTVVRLNVTLNALMIAVCIGTLPTALLYSLGGDAILKGNYHQILVLGLILLALLLLIKLIKKERHIFDYLQYK</sequence>
<feature type="transmembrane region" description="Helical" evidence="1">
    <location>
        <begin position="59"/>
        <end position="82"/>
    </location>
</feature>
<dbReference type="Proteomes" id="UP000051264">
    <property type="component" value="Unassembled WGS sequence"/>
</dbReference>
<feature type="transmembrane region" description="Helical" evidence="1">
    <location>
        <begin position="163"/>
        <end position="183"/>
    </location>
</feature>
<protein>
    <recommendedName>
        <fullName evidence="2">VTT domain-containing protein</fullName>
    </recommendedName>
</protein>
<dbReference type="eggNOG" id="COG0398">
    <property type="taxonomic scope" value="Bacteria"/>
</dbReference>
<feature type="domain" description="VTT" evidence="2">
    <location>
        <begin position="75"/>
        <end position="188"/>
    </location>
</feature>
<evidence type="ECO:0000313" key="4">
    <source>
        <dbReference type="Proteomes" id="UP000051264"/>
    </source>
</evidence>
<evidence type="ECO:0000259" key="2">
    <source>
        <dbReference type="Pfam" id="PF09335"/>
    </source>
</evidence>
<keyword evidence="1" id="KW-0812">Transmembrane</keyword>
<keyword evidence="1" id="KW-1133">Transmembrane helix</keyword>
<reference evidence="3 4" key="1">
    <citation type="journal article" date="2015" name="Genome Announc.">
        <title>Expanding the biotechnology potential of lactobacilli through comparative genomics of 213 strains and associated genera.</title>
        <authorList>
            <person name="Sun Z."/>
            <person name="Harris H.M."/>
            <person name="McCann A."/>
            <person name="Guo C."/>
            <person name="Argimon S."/>
            <person name="Zhang W."/>
            <person name="Yang X."/>
            <person name="Jeffery I.B."/>
            <person name="Cooney J.C."/>
            <person name="Kagawa T.F."/>
            <person name="Liu W."/>
            <person name="Song Y."/>
            <person name="Salvetti E."/>
            <person name="Wrobel A."/>
            <person name="Rasinkangas P."/>
            <person name="Parkhill J."/>
            <person name="Rea M.C."/>
            <person name="O'Sullivan O."/>
            <person name="Ritari J."/>
            <person name="Douillard F.P."/>
            <person name="Paul Ross R."/>
            <person name="Yang R."/>
            <person name="Briner A.E."/>
            <person name="Felis G.E."/>
            <person name="de Vos W.M."/>
            <person name="Barrangou R."/>
            <person name="Klaenhammer T.R."/>
            <person name="Caufield P.W."/>
            <person name="Cui Y."/>
            <person name="Zhang H."/>
            <person name="O'Toole P.W."/>
        </authorList>
    </citation>
    <scope>NUCLEOTIDE SEQUENCE [LARGE SCALE GENOMIC DNA]</scope>
    <source>
        <strain evidence="3 4">DSM 14340</strain>
    </source>
</reference>
<feature type="transmembrane region" description="Helical" evidence="1">
    <location>
        <begin position="195"/>
        <end position="215"/>
    </location>
</feature>
<proteinExistence type="predicted"/>
<evidence type="ECO:0000313" key="3">
    <source>
        <dbReference type="EMBL" id="KRL61250.1"/>
    </source>
</evidence>
<name>A0A0R1S3G3_9LACO</name>
<dbReference type="STRING" id="1423747.FC69_GL000899"/>
<dbReference type="InterPro" id="IPR032816">
    <property type="entry name" value="VTT_dom"/>
</dbReference>
<keyword evidence="1" id="KW-0472">Membrane</keyword>
<accession>A0A0R1S3G3</accession>
<dbReference type="AlphaFoldDB" id="A0A0R1S3G3"/>
<feature type="transmembrane region" description="Helical" evidence="1">
    <location>
        <begin position="133"/>
        <end position="156"/>
    </location>
</feature>